<keyword evidence="2" id="KW-0560">Oxidoreductase</keyword>
<comment type="caution">
    <text evidence="2">The sequence shown here is derived from an EMBL/GenBank/DDBJ whole genome shotgun (WGS) entry which is preliminary data.</text>
</comment>
<accession>A0ABV0BG79</accession>
<dbReference type="EC" id="1.13.11.79" evidence="2"/>
<dbReference type="Gene3D" id="3.40.109.10">
    <property type="entry name" value="NADH Oxidase"/>
    <property type="match status" value="1"/>
</dbReference>
<dbReference type="PANTHER" id="PTHR23026:SF123">
    <property type="entry name" value="NAD(P)H NITROREDUCTASE RV3131-RELATED"/>
    <property type="match status" value="1"/>
</dbReference>
<dbReference type="InterPro" id="IPR000415">
    <property type="entry name" value="Nitroreductase-like"/>
</dbReference>
<gene>
    <name evidence="2" type="primary">bluB</name>
    <name evidence="2" type="ORF">WJT86_02775</name>
</gene>
<dbReference type="InterPro" id="IPR012825">
    <property type="entry name" value="BluB"/>
</dbReference>
<dbReference type="Pfam" id="PF00881">
    <property type="entry name" value="Nitroreductase"/>
    <property type="match status" value="1"/>
</dbReference>
<evidence type="ECO:0000313" key="2">
    <source>
        <dbReference type="EMBL" id="MEN3929983.1"/>
    </source>
</evidence>
<organism evidence="2 3">
    <name type="scientific">Hohaiivirga grylli</name>
    <dbReference type="NCBI Taxonomy" id="3133970"/>
    <lineage>
        <taxon>Bacteria</taxon>
        <taxon>Pseudomonadati</taxon>
        <taxon>Pseudomonadota</taxon>
        <taxon>Alphaproteobacteria</taxon>
        <taxon>Hyphomicrobiales</taxon>
        <taxon>Methylobacteriaceae</taxon>
        <taxon>Hohaiivirga</taxon>
    </lineage>
</organism>
<dbReference type="NCBIfam" id="TIGR02476">
    <property type="entry name" value="BluB"/>
    <property type="match status" value="1"/>
</dbReference>
<dbReference type="PANTHER" id="PTHR23026">
    <property type="entry name" value="NADPH NITROREDUCTASE"/>
    <property type="match status" value="1"/>
</dbReference>
<dbReference type="RefSeq" id="WP_346335961.1">
    <property type="nucleotide sequence ID" value="NZ_JBBYXI010000001.1"/>
</dbReference>
<dbReference type="GO" id="GO:0102919">
    <property type="term" value="F:5,6-dimethylbenzimidazole synthase activity"/>
    <property type="evidence" value="ECO:0007669"/>
    <property type="project" value="UniProtKB-EC"/>
</dbReference>
<protein>
    <submittedName>
        <fullName evidence="2">5,6-dimethylbenzimidazole synthase</fullName>
        <ecNumber evidence="2">1.13.11.79</ecNumber>
    </submittedName>
</protein>
<feature type="domain" description="Nitroreductase" evidence="1">
    <location>
        <begin position="26"/>
        <end position="192"/>
    </location>
</feature>
<evidence type="ECO:0000313" key="3">
    <source>
        <dbReference type="Proteomes" id="UP001418637"/>
    </source>
</evidence>
<dbReference type="InterPro" id="IPR029479">
    <property type="entry name" value="Nitroreductase"/>
</dbReference>
<evidence type="ECO:0000259" key="1">
    <source>
        <dbReference type="Pfam" id="PF00881"/>
    </source>
</evidence>
<dbReference type="InterPro" id="IPR050627">
    <property type="entry name" value="Nitroreductase/BluB"/>
</dbReference>
<name>A0ABV0BG79_9HYPH</name>
<dbReference type="SUPFAM" id="SSF55469">
    <property type="entry name" value="FMN-dependent nitroreductase-like"/>
    <property type="match status" value="1"/>
</dbReference>
<sequence>MNGLTSFAQQPPKFDEEFQAHFANLIAWRRDVRRFIEKPVPEQLINHILDMVQLAPSVGNSQPWRWVSISKKASRQALRENFKKCNSEALANYKGEAAQLYASLKLEGLDKAPLQFAIFCDHATPQGSGLGSQTMPETLDFSVSGMISTFWLYARAFGLGVGWVSILNPEEIKATLKVPDTWKLIAVLCVGWPEEEHIDPEMERCGWQYRTEAGRIVLER</sequence>
<dbReference type="Proteomes" id="UP001418637">
    <property type="component" value="Unassembled WGS sequence"/>
</dbReference>
<proteinExistence type="predicted"/>
<reference evidence="2 3" key="1">
    <citation type="submission" date="2024-04" db="EMBL/GenBank/DDBJ databases">
        <title>A novel species isolated from cricket.</title>
        <authorList>
            <person name="Wang H.-C."/>
        </authorList>
    </citation>
    <scope>NUCLEOTIDE SEQUENCE [LARGE SCALE GENOMIC DNA]</scope>
    <source>
        <strain evidence="2 3">WL0021</strain>
    </source>
</reference>
<keyword evidence="3" id="KW-1185">Reference proteome</keyword>
<dbReference type="EMBL" id="JBBYXI010000001">
    <property type="protein sequence ID" value="MEN3929983.1"/>
    <property type="molecule type" value="Genomic_DNA"/>
</dbReference>